<dbReference type="InterPro" id="IPR005960">
    <property type="entry name" value="Phe-4-hydroxylase_mono"/>
</dbReference>
<evidence type="ECO:0000259" key="11">
    <source>
        <dbReference type="PROSITE" id="PS51410"/>
    </source>
</evidence>
<evidence type="ECO:0000256" key="5">
    <source>
        <dbReference type="ARBA" id="ARBA00022723"/>
    </source>
</evidence>
<keyword evidence="9" id="KW-0585">Phenylalanine catabolism</keyword>
<evidence type="ECO:0000256" key="10">
    <source>
        <dbReference type="ARBA" id="ARBA00029922"/>
    </source>
</evidence>
<dbReference type="NCBIfam" id="NF008877">
    <property type="entry name" value="PRK11913.1-2"/>
    <property type="match status" value="1"/>
</dbReference>
<evidence type="ECO:0000313" key="12">
    <source>
        <dbReference type="EMBL" id="MCZ2721474.1"/>
    </source>
</evidence>
<evidence type="ECO:0000256" key="3">
    <source>
        <dbReference type="ARBA" id="ARBA00009712"/>
    </source>
</evidence>
<protein>
    <recommendedName>
        <fullName evidence="4">phenylalanine 4-monooxygenase</fullName>
        <ecNumber evidence="4">1.14.16.1</ecNumber>
    </recommendedName>
    <alternativeName>
        <fullName evidence="10">Phe-4-monooxygenase</fullName>
    </alternativeName>
</protein>
<dbReference type="SUPFAM" id="SSF56534">
    <property type="entry name" value="Aromatic aminoacid monoxygenases, catalytic and oligomerization domains"/>
    <property type="match status" value="1"/>
</dbReference>
<dbReference type="GO" id="GO:0004505">
    <property type="term" value="F:phenylalanine 4-monooxygenase activity"/>
    <property type="evidence" value="ECO:0007669"/>
    <property type="project" value="UniProtKB-EC"/>
</dbReference>
<keyword evidence="8" id="KW-0503">Monooxygenase</keyword>
<keyword evidence="5" id="KW-0479">Metal-binding</keyword>
<dbReference type="InterPro" id="IPR001273">
    <property type="entry name" value="ArAA_hydroxylase"/>
</dbReference>
<reference evidence="12" key="1">
    <citation type="submission" date="2022-12" db="EMBL/GenBank/DDBJ databases">
        <title>Marinomonas 15G1-11 sp. nov, isolated from marine algae.</title>
        <authorList>
            <person name="Butt M."/>
            <person name="Choi D.G."/>
            <person name="Kim J.M."/>
            <person name="Lee J.K."/>
            <person name="Baek J.H."/>
            <person name="Jeon C.O."/>
        </authorList>
    </citation>
    <scope>NUCLEOTIDE SEQUENCE</scope>
    <source>
        <strain evidence="12">15G1-11</strain>
    </source>
</reference>
<dbReference type="InterPro" id="IPR036329">
    <property type="entry name" value="Aro-AA_hydroxylase_C_sf"/>
</dbReference>
<keyword evidence="13" id="KW-1185">Reference proteome</keyword>
<dbReference type="Gene3D" id="1.10.800.10">
    <property type="entry name" value="Aromatic amino acid hydroxylase"/>
    <property type="match status" value="1"/>
</dbReference>
<dbReference type="InterPro" id="IPR019774">
    <property type="entry name" value="Aromatic-AA_hydroxylase_C"/>
</dbReference>
<feature type="domain" description="Biopterin-dependent aromatic amino acid hydroxylase family profile" evidence="11">
    <location>
        <begin position="1"/>
        <end position="264"/>
    </location>
</feature>
<gene>
    <name evidence="12" type="primary">phhA</name>
    <name evidence="12" type="ORF">O1D97_07355</name>
</gene>
<evidence type="ECO:0000256" key="2">
    <source>
        <dbReference type="ARBA" id="ARBA00005088"/>
    </source>
</evidence>
<evidence type="ECO:0000256" key="4">
    <source>
        <dbReference type="ARBA" id="ARBA00011995"/>
    </source>
</evidence>
<dbReference type="PANTHER" id="PTHR11473">
    <property type="entry name" value="AROMATIC AMINO ACID HYDROXYLASE"/>
    <property type="match status" value="1"/>
</dbReference>
<organism evidence="12 13">
    <name type="scientific">Marinomonas phaeophyticola</name>
    <dbReference type="NCBI Taxonomy" id="3004091"/>
    <lineage>
        <taxon>Bacteria</taxon>
        <taxon>Pseudomonadati</taxon>
        <taxon>Pseudomonadota</taxon>
        <taxon>Gammaproteobacteria</taxon>
        <taxon>Oceanospirillales</taxon>
        <taxon>Oceanospirillaceae</taxon>
        <taxon>Marinomonas</taxon>
    </lineage>
</organism>
<comment type="cofactor">
    <cofactor evidence="1">
        <name>Fe(2+)</name>
        <dbReference type="ChEBI" id="CHEBI:29033"/>
    </cofactor>
</comment>
<evidence type="ECO:0000256" key="9">
    <source>
        <dbReference type="ARBA" id="ARBA00023232"/>
    </source>
</evidence>
<comment type="pathway">
    <text evidence="2">Amino-acid degradation; L-phenylalanine degradation; acetoacetate and fumarate from L-phenylalanine: step 1/6.</text>
</comment>
<dbReference type="InterPro" id="IPR036951">
    <property type="entry name" value="ArAA_hydroxylase_sf"/>
</dbReference>
<evidence type="ECO:0000313" key="13">
    <source>
        <dbReference type="Proteomes" id="UP001149719"/>
    </source>
</evidence>
<proteinExistence type="inferred from homology"/>
<keyword evidence="7" id="KW-0408">Iron</keyword>
<evidence type="ECO:0000256" key="1">
    <source>
        <dbReference type="ARBA" id="ARBA00001954"/>
    </source>
</evidence>
<dbReference type="NCBIfam" id="TIGR01267">
    <property type="entry name" value="Phe4hydrox_mono"/>
    <property type="match status" value="1"/>
</dbReference>
<dbReference type="Pfam" id="PF00351">
    <property type="entry name" value="Biopterin_H"/>
    <property type="match status" value="1"/>
</dbReference>
<keyword evidence="6 12" id="KW-0560">Oxidoreductase</keyword>
<dbReference type="PANTHER" id="PTHR11473:SF24">
    <property type="entry name" value="PHENYLALANINE-4-HYDROXYLASE"/>
    <property type="match status" value="1"/>
</dbReference>
<dbReference type="Proteomes" id="UP001149719">
    <property type="component" value="Unassembled WGS sequence"/>
</dbReference>
<dbReference type="CDD" id="cd03348">
    <property type="entry name" value="pro_PheOH"/>
    <property type="match status" value="1"/>
</dbReference>
<accession>A0ABT4JT20</accession>
<comment type="caution">
    <text evidence="12">The sequence shown here is derived from an EMBL/GenBank/DDBJ whole genome shotgun (WGS) entry which is preliminary data.</text>
</comment>
<sequence>MKGHTYISRPVDQHGYVQWSDEENKTWSILVERQSKIIEGKACDAFFDGLALLDFPTDRIPQIPDINRILSKATGWGVEPVPAIIQPKEFFTLLANKRFPAATFIRIPEEIDYIEEPDIFHEIYGHTPLLSNQNYADFMEKFGKLALQADPKDRSRLFRLFWFTIEFGLLNTESGLRAYGGGILSSIGETQFCLSDKPTVQPFDVLTVLRTPYRIDIIQPLYFAINDFSDLFSILDQDILGLLSTSKTLGNHSPFYPPKEKQAS</sequence>
<dbReference type="RefSeq" id="WP_269124286.1">
    <property type="nucleotide sequence ID" value="NZ_JAPUBN010000013.1"/>
</dbReference>
<dbReference type="PRINTS" id="PR00372">
    <property type="entry name" value="FYWHYDRXLASE"/>
</dbReference>
<comment type="similarity">
    <text evidence="3">Belongs to the biopterin-dependent aromatic amino acid hydroxylase family.</text>
</comment>
<dbReference type="PROSITE" id="PS51410">
    <property type="entry name" value="BH4_AAA_HYDROXYL_2"/>
    <property type="match status" value="1"/>
</dbReference>
<evidence type="ECO:0000256" key="6">
    <source>
        <dbReference type="ARBA" id="ARBA00023002"/>
    </source>
</evidence>
<name>A0ABT4JT20_9GAMM</name>
<evidence type="ECO:0000256" key="7">
    <source>
        <dbReference type="ARBA" id="ARBA00023004"/>
    </source>
</evidence>
<evidence type="ECO:0000256" key="8">
    <source>
        <dbReference type="ARBA" id="ARBA00023033"/>
    </source>
</evidence>
<dbReference type="EMBL" id="JAPUBN010000013">
    <property type="protein sequence ID" value="MCZ2721474.1"/>
    <property type="molecule type" value="Genomic_DNA"/>
</dbReference>
<dbReference type="EC" id="1.14.16.1" evidence="4"/>